<evidence type="ECO:0000313" key="1">
    <source>
        <dbReference type="EMBL" id="KDN62209.1"/>
    </source>
</evidence>
<accession>A0A066X3H7</accession>
<gene>
    <name evidence="1" type="ORF">CSUB01_00914</name>
</gene>
<protein>
    <submittedName>
        <fullName evidence="1">Uncharacterized protein</fullName>
    </submittedName>
</protein>
<name>A0A066X3H7_COLSU</name>
<dbReference type="EMBL" id="JMSE01001347">
    <property type="protein sequence ID" value="KDN62209.1"/>
    <property type="molecule type" value="Genomic_DNA"/>
</dbReference>
<evidence type="ECO:0000313" key="2">
    <source>
        <dbReference type="Proteomes" id="UP000027238"/>
    </source>
</evidence>
<dbReference type="HOGENOM" id="CLU_727643_0_0_1"/>
<proteinExistence type="predicted"/>
<dbReference type="OrthoDB" id="4851079at2759"/>
<keyword evidence="2" id="KW-1185">Reference proteome</keyword>
<dbReference type="STRING" id="1173701.A0A066X3H7"/>
<dbReference type="eggNOG" id="ENOG502T4II">
    <property type="taxonomic scope" value="Eukaryota"/>
</dbReference>
<comment type="caution">
    <text evidence="1">The sequence shown here is derived from an EMBL/GenBank/DDBJ whole genome shotgun (WGS) entry which is preliminary data.</text>
</comment>
<organism evidence="1 2">
    <name type="scientific">Colletotrichum sublineola</name>
    <name type="common">Sorghum anthracnose fungus</name>
    <dbReference type="NCBI Taxonomy" id="1173701"/>
    <lineage>
        <taxon>Eukaryota</taxon>
        <taxon>Fungi</taxon>
        <taxon>Dikarya</taxon>
        <taxon>Ascomycota</taxon>
        <taxon>Pezizomycotina</taxon>
        <taxon>Sordariomycetes</taxon>
        <taxon>Hypocreomycetidae</taxon>
        <taxon>Glomerellales</taxon>
        <taxon>Glomerellaceae</taxon>
        <taxon>Colletotrichum</taxon>
        <taxon>Colletotrichum graminicola species complex</taxon>
    </lineage>
</organism>
<reference evidence="2" key="1">
    <citation type="journal article" date="2014" name="Genome Announc.">
        <title>Draft genome sequence of Colletotrichum sublineola, a destructive pathogen of cultivated sorghum.</title>
        <authorList>
            <person name="Baroncelli R."/>
            <person name="Sanz-Martin J.M."/>
            <person name="Rech G.E."/>
            <person name="Sukno S.A."/>
            <person name="Thon M.R."/>
        </authorList>
    </citation>
    <scope>NUCLEOTIDE SEQUENCE [LARGE SCALE GENOMIC DNA]</scope>
    <source>
        <strain evidence="2">TX430BB</strain>
    </source>
</reference>
<dbReference type="AlphaFoldDB" id="A0A066X3H7"/>
<dbReference type="Proteomes" id="UP000027238">
    <property type="component" value="Unassembled WGS sequence"/>
</dbReference>
<sequence>MTARVIQAWTEDKAAALQKTEKEYKGKYVVFQPWIEDDKGYHCLYSNKIGNAVFVNRSRLQLGHPKLRSPRIVGPDRPFNLAKVRGNLDSPLACFLASFFETCIKAEESLVAAGIIPMQMTLLKKERSIKFMVNQIIEGMKNAVTLDLFRNGMPSLKQLCTKGKRLREFTDHDKNRLCSPLMLYAIVYFRDVSQDQLEGLIYGGRTINGWESFNEHEVDQSQCLRISLRSDAGMHWPVEASDYVIPSVEIMCDENAVHPHYYLPLLDVGPFDAWAHARKIAVRFGYKDDDGNTYMRYLRPRRIFSFYKNLDSNHGTLEEVFCLERDWACMMSIFATFMWDWKDHPKGLRSSLIAPWYIKLRSVEYDLFTQTTAVEKPVKK</sequence>